<dbReference type="CDD" id="cd06173">
    <property type="entry name" value="MFS_MefA_like"/>
    <property type="match status" value="1"/>
</dbReference>
<evidence type="ECO:0000256" key="5">
    <source>
        <dbReference type="ARBA" id="ARBA00023136"/>
    </source>
</evidence>
<feature type="transmembrane region" description="Helical" evidence="6">
    <location>
        <begin position="318"/>
        <end position="340"/>
    </location>
</feature>
<evidence type="ECO:0000256" key="4">
    <source>
        <dbReference type="ARBA" id="ARBA00022989"/>
    </source>
</evidence>
<keyword evidence="2" id="KW-1003">Cell membrane</keyword>
<keyword evidence="5 6" id="KW-0472">Membrane</keyword>
<feature type="transmembrane region" description="Helical" evidence="6">
    <location>
        <begin position="386"/>
        <end position="406"/>
    </location>
</feature>
<evidence type="ECO:0000256" key="2">
    <source>
        <dbReference type="ARBA" id="ARBA00022475"/>
    </source>
</evidence>
<reference evidence="8 9" key="1">
    <citation type="submission" date="2021-06" db="EMBL/GenBank/DDBJ databases">
        <title>Actinomycetes sequencing.</title>
        <authorList>
            <person name="Shan Q."/>
        </authorList>
    </citation>
    <scope>NUCLEOTIDE SEQUENCE [LARGE SCALE GENOMIC DNA]</scope>
    <source>
        <strain evidence="8 9">NEAU-G5</strain>
    </source>
</reference>
<dbReference type="PANTHER" id="PTHR23513">
    <property type="entry name" value="INTEGRAL MEMBRANE EFFLUX PROTEIN-RELATED"/>
    <property type="match status" value="1"/>
</dbReference>
<dbReference type="EMBL" id="JAHKNI010000005">
    <property type="protein sequence ID" value="MBU3063429.1"/>
    <property type="molecule type" value="Genomic_DNA"/>
</dbReference>
<comment type="subcellular location">
    <subcellularLocation>
        <location evidence="1">Cell membrane</location>
        <topology evidence="1">Multi-pass membrane protein</topology>
    </subcellularLocation>
</comment>
<evidence type="ECO:0000313" key="9">
    <source>
        <dbReference type="Proteomes" id="UP000733379"/>
    </source>
</evidence>
<dbReference type="PROSITE" id="PS50850">
    <property type="entry name" value="MFS"/>
    <property type="match status" value="1"/>
</dbReference>
<dbReference type="Gene3D" id="1.20.1250.20">
    <property type="entry name" value="MFS general substrate transporter like domains"/>
    <property type="match status" value="1"/>
</dbReference>
<dbReference type="InterPro" id="IPR020846">
    <property type="entry name" value="MFS_dom"/>
</dbReference>
<sequence>MNGSRLFLFGQSVSLLGDGLAILAIPLLVLQLTGSAVLSALAAAPRAIGYLIAGLPAGPLVDRADPWRVLLAADAVRMTVFLLLALAVAVHGCPVAVILGVACITGVAGVFFETALTVAVRDLYTGAPLLRANGFLETSGQLSLVLGPAAVGVLVAQAGQQAALLANAGTFAVSLVTVWRTYRRMPAAEFDRATPPVSAAHPAIHGARVFGSVGAEFRDGLRYLVTSPVVAGITLLQTATALGLGAETLIPFFARERLGASAVLVGLAVAGGGVGGALGALLAAAVGPRRSPIATCLTGTVLMAVGLVLVGLSPGVLWLAAANALLAGACMVVVVVIRTLRQRVVPRALLGRVTSTARSLVLAASVAGTMLSGLLTRVSGGDPRPVFVGAAVFVAVSTALVWLGVLGRTDRRIDTLDRSNRCAVPTSS</sequence>
<accession>A0ABS6AZJ8</accession>
<evidence type="ECO:0000259" key="7">
    <source>
        <dbReference type="PROSITE" id="PS50850"/>
    </source>
</evidence>
<dbReference type="PANTHER" id="PTHR23513:SF6">
    <property type="entry name" value="MAJOR FACILITATOR SUPERFAMILY ASSOCIATED DOMAIN-CONTAINING PROTEIN"/>
    <property type="match status" value="1"/>
</dbReference>
<comment type="caution">
    <text evidence="8">The sequence shown here is derived from an EMBL/GenBank/DDBJ whole genome shotgun (WGS) entry which is preliminary data.</text>
</comment>
<feature type="transmembrane region" description="Helical" evidence="6">
    <location>
        <begin position="223"/>
        <end position="246"/>
    </location>
</feature>
<proteinExistence type="predicted"/>
<dbReference type="RefSeq" id="WP_215918309.1">
    <property type="nucleotide sequence ID" value="NZ_JAHKNI010000005.1"/>
</dbReference>
<feature type="transmembrane region" description="Helical" evidence="6">
    <location>
        <begin position="293"/>
        <end position="312"/>
    </location>
</feature>
<dbReference type="InterPro" id="IPR022324">
    <property type="entry name" value="Bacilysin_exporter_BacE_put"/>
</dbReference>
<name>A0ABS6AZJ8_9NOCA</name>
<evidence type="ECO:0000256" key="1">
    <source>
        <dbReference type="ARBA" id="ARBA00004651"/>
    </source>
</evidence>
<dbReference type="Proteomes" id="UP000733379">
    <property type="component" value="Unassembled WGS sequence"/>
</dbReference>
<protein>
    <submittedName>
        <fullName evidence="8">MFS transporter</fullName>
    </submittedName>
</protein>
<dbReference type="InterPro" id="IPR011701">
    <property type="entry name" value="MFS"/>
</dbReference>
<evidence type="ECO:0000256" key="6">
    <source>
        <dbReference type="SAM" id="Phobius"/>
    </source>
</evidence>
<gene>
    <name evidence="8" type="ORF">KO481_18070</name>
</gene>
<keyword evidence="9" id="KW-1185">Reference proteome</keyword>
<feature type="transmembrane region" description="Helical" evidence="6">
    <location>
        <begin position="360"/>
        <end position="380"/>
    </location>
</feature>
<keyword evidence="3 6" id="KW-0812">Transmembrane</keyword>
<dbReference type="PRINTS" id="PR01988">
    <property type="entry name" value="EXPORTERBACE"/>
</dbReference>
<organism evidence="8 9">
    <name type="scientific">Nocardia albiluteola</name>
    <dbReference type="NCBI Taxonomy" id="2842303"/>
    <lineage>
        <taxon>Bacteria</taxon>
        <taxon>Bacillati</taxon>
        <taxon>Actinomycetota</taxon>
        <taxon>Actinomycetes</taxon>
        <taxon>Mycobacteriales</taxon>
        <taxon>Nocardiaceae</taxon>
        <taxon>Nocardia</taxon>
    </lineage>
</organism>
<evidence type="ECO:0000256" key="3">
    <source>
        <dbReference type="ARBA" id="ARBA00022692"/>
    </source>
</evidence>
<keyword evidence="4 6" id="KW-1133">Transmembrane helix</keyword>
<dbReference type="SUPFAM" id="SSF103473">
    <property type="entry name" value="MFS general substrate transporter"/>
    <property type="match status" value="1"/>
</dbReference>
<dbReference type="Pfam" id="PF07690">
    <property type="entry name" value="MFS_1"/>
    <property type="match status" value="1"/>
</dbReference>
<evidence type="ECO:0000313" key="8">
    <source>
        <dbReference type="EMBL" id="MBU3063429.1"/>
    </source>
</evidence>
<feature type="transmembrane region" description="Helical" evidence="6">
    <location>
        <begin position="164"/>
        <end position="182"/>
    </location>
</feature>
<feature type="transmembrane region" description="Helical" evidence="6">
    <location>
        <begin position="258"/>
        <end position="286"/>
    </location>
</feature>
<dbReference type="InterPro" id="IPR036259">
    <property type="entry name" value="MFS_trans_sf"/>
</dbReference>
<feature type="domain" description="Major facilitator superfamily (MFS) profile" evidence="7">
    <location>
        <begin position="1"/>
        <end position="409"/>
    </location>
</feature>